<evidence type="ECO:0000313" key="2">
    <source>
        <dbReference type="EMBL" id="OGZ04816.1"/>
    </source>
</evidence>
<proteinExistence type="predicted"/>
<dbReference type="Proteomes" id="UP000177122">
    <property type="component" value="Unassembled WGS sequence"/>
</dbReference>
<accession>A0A1G2CTY3</accession>
<organism evidence="2 3">
    <name type="scientific">Candidatus Lloydbacteria bacterium RIFCSPHIGHO2_01_FULL_49_22</name>
    <dbReference type="NCBI Taxonomy" id="1798658"/>
    <lineage>
        <taxon>Bacteria</taxon>
        <taxon>Candidatus Lloydiibacteriota</taxon>
    </lineage>
</organism>
<protein>
    <submittedName>
        <fullName evidence="2">Uncharacterized protein</fullName>
    </submittedName>
</protein>
<feature type="compositionally biased region" description="Basic and acidic residues" evidence="1">
    <location>
        <begin position="75"/>
        <end position="92"/>
    </location>
</feature>
<sequence>MSYHEELSPSESAKKLPEGSKAEKIRNGVEVRLEEITSAIAEGHPSLTRLELTEVGQNIIALFDELLDELPDDFANEHPTIEHSAPADELEKGPVAIGDNRSKRFWEIDSEIEALLKKFDALYEAQGQEPEIQTDGIVVQQDKPTMQ</sequence>
<dbReference type="EMBL" id="MHLI01000020">
    <property type="protein sequence ID" value="OGZ04816.1"/>
    <property type="molecule type" value="Genomic_DNA"/>
</dbReference>
<reference evidence="2 3" key="1">
    <citation type="journal article" date="2016" name="Nat. Commun.">
        <title>Thousands of microbial genomes shed light on interconnected biogeochemical processes in an aquifer system.</title>
        <authorList>
            <person name="Anantharaman K."/>
            <person name="Brown C.T."/>
            <person name="Hug L.A."/>
            <person name="Sharon I."/>
            <person name="Castelle C.J."/>
            <person name="Probst A.J."/>
            <person name="Thomas B.C."/>
            <person name="Singh A."/>
            <person name="Wilkins M.J."/>
            <person name="Karaoz U."/>
            <person name="Brodie E.L."/>
            <person name="Williams K.H."/>
            <person name="Hubbard S.S."/>
            <person name="Banfield J.F."/>
        </authorList>
    </citation>
    <scope>NUCLEOTIDE SEQUENCE [LARGE SCALE GENOMIC DNA]</scope>
</reference>
<feature type="region of interest" description="Disordered" evidence="1">
    <location>
        <begin position="75"/>
        <end position="94"/>
    </location>
</feature>
<comment type="caution">
    <text evidence="2">The sequence shown here is derived from an EMBL/GenBank/DDBJ whole genome shotgun (WGS) entry which is preliminary data.</text>
</comment>
<evidence type="ECO:0000256" key="1">
    <source>
        <dbReference type="SAM" id="MobiDB-lite"/>
    </source>
</evidence>
<dbReference type="AlphaFoldDB" id="A0A1G2CTY3"/>
<name>A0A1G2CTY3_9BACT</name>
<evidence type="ECO:0000313" key="3">
    <source>
        <dbReference type="Proteomes" id="UP000177122"/>
    </source>
</evidence>
<feature type="region of interest" description="Disordered" evidence="1">
    <location>
        <begin position="1"/>
        <end position="24"/>
    </location>
</feature>
<gene>
    <name evidence="2" type="ORF">A2845_05655</name>
</gene>